<dbReference type="Proteomes" id="UP000235965">
    <property type="component" value="Unassembled WGS sequence"/>
</dbReference>
<feature type="transmembrane region" description="Helical" evidence="6">
    <location>
        <begin position="133"/>
        <end position="153"/>
    </location>
</feature>
<name>A0A2J7RFI1_9NEOP</name>
<proteinExistence type="predicted"/>
<evidence type="ECO:0000256" key="5">
    <source>
        <dbReference type="SAM" id="MobiDB-lite"/>
    </source>
</evidence>
<dbReference type="PANTHER" id="PTHR16521:SF3">
    <property type="entry name" value="TYPE-1 ANGIOTENSIN II RECEPTOR-ASSOCIATED PROTEIN"/>
    <property type="match status" value="1"/>
</dbReference>
<evidence type="ECO:0000256" key="2">
    <source>
        <dbReference type="ARBA" id="ARBA00022692"/>
    </source>
</evidence>
<dbReference type="GO" id="GO:0038166">
    <property type="term" value="P:angiotensin-activated signaling pathway"/>
    <property type="evidence" value="ECO:0007669"/>
    <property type="project" value="InterPro"/>
</dbReference>
<evidence type="ECO:0000313" key="8">
    <source>
        <dbReference type="Proteomes" id="UP000235965"/>
    </source>
</evidence>
<dbReference type="EMBL" id="NEVH01004413">
    <property type="protein sequence ID" value="PNF39591.1"/>
    <property type="molecule type" value="Genomic_DNA"/>
</dbReference>
<organism evidence="7 8">
    <name type="scientific">Cryptotermes secundus</name>
    <dbReference type="NCBI Taxonomy" id="105785"/>
    <lineage>
        <taxon>Eukaryota</taxon>
        <taxon>Metazoa</taxon>
        <taxon>Ecdysozoa</taxon>
        <taxon>Arthropoda</taxon>
        <taxon>Hexapoda</taxon>
        <taxon>Insecta</taxon>
        <taxon>Pterygota</taxon>
        <taxon>Neoptera</taxon>
        <taxon>Polyneoptera</taxon>
        <taxon>Dictyoptera</taxon>
        <taxon>Blattodea</taxon>
        <taxon>Blattoidea</taxon>
        <taxon>Termitoidae</taxon>
        <taxon>Kalotermitidae</taxon>
        <taxon>Cryptotermitinae</taxon>
        <taxon>Cryptotermes</taxon>
    </lineage>
</organism>
<dbReference type="OrthoDB" id="8191171at2759"/>
<dbReference type="InParanoid" id="A0A2J7RFI1"/>
<gene>
    <name evidence="7" type="ORF">B7P43_G11047</name>
</gene>
<dbReference type="GO" id="GO:0005886">
    <property type="term" value="C:plasma membrane"/>
    <property type="evidence" value="ECO:0007669"/>
    <property type="project" value="TreeGrafter"/>
</dbReference>
<feature type="region of interest" description="Disordered" evidence="5">
    <location>
        <begin position="254"/>
        <end position="273"/>
    </location>
</feature>
<keyword evidence="2 6" id="KW-0812">Transmembrane</keyword>
<comment type="caution">
    <text evidence="7">The sequence shown here is derived from an EMBL/GenBank/DDBJ whole genome shotgun (WGS) entry which is preliminary data.</text>
</comment>
<dbReference type="InterPro" id="IPR009436">
    <property type="entry name" value="AGTRAP"/>
</dbReference>
<dbReference type="AlphaFoldDB" id="A0A2J7RFI1"/>
<evidence type="ECO:0000313" key="7">
    <source>
        <dbReference type="EMBL" id="PNF39591.1"/>
    </source>
</evidence>
<dbReference type="STRING" id="105785.A0A2J7RFI1"/>
<dbReference type="SMART" id="SM00805">
    <property type="entry name" value="AGTRAP"/>
    <property type="match status" value="1"/>
</dbReference>
<sequence length="273" mass="30222">MVRPQVTDGGDALQELRVAANILNMQWTADKRWSSSLEVVFVVHFILSAWSEVGYEKGRMGLMKSAVDALSRYPANSSILIHDGVLPGKQIGIFVNMGLGHWCPLSYLFYNLLFFLILLWAVHHKESDEPMQMAVAVNAVCLVLDVMVISLYFPRSNEQVVHVVVTGLERIKEEDTNVTVPDSLLADGSERFSCGMAILNLIIRPFTTLVLYRIYVERANAVGAPLPTIFGGTAQRGPYEDIVGAVHQSVPHTDIPSPVEYAPSSKMPPPYHS</sequence>
<dbReference type="FunCoup" id="A0A2J7RFI1">
    <property type="interactions" value="256"/>
</dbReference>
<dbReference type="Pfam" id="PF06396">
    <property type="entry name" value="AGTRAP"/>
    <property type="match status" value="2"/>
</dbReference>
<reference evidence="7 8" key="1">
    <citation type="submission" date="2017-12" db="EMBL/GenBank/DDBJ databases">
        <title>Hemimetabolous genomes reveal molecular basis of termite eusociality.</title>
        <authorList>
            <person name="Harrison M.C."/>
            <person name="Jongepier E."/>
            <person name="Robertson H.M."/>
            <person name="Arning N."/>
            <person name="Bitard-Feildel T."/>
            <person name="Chao H."/>
            <person name="Childers C.P."/>
            <person name="Dinh H."/>
            <person name="Doddapaneni H."/>
            <person name="Dugan S."/>
            <person name="Gowin J."/>
            <person name="Greiner C."/>
            <person name="Han Y."/>
            <person name="Hu H."/>
            <person name="Hughes D.S.T."/>
            <person name="Huylmans A.-K."/>
            <person name="Kemena C."/>
            <person name="Kremer L.P.M."/>
            <person name="Lee S.L."/>
            <person name="Lopez-Ezquerra A."/>
            <person name="Mallet L."/>
            <person name="Monroy-Kuhn J.M."/>
            <person name="Moser A."/>
            <person name="Murali S.C."/>
            <person name="Muzny D.M."/>
            <person name="Otani S."/>
            <person name="Piulachs M.-D."/>
            <person name="Poelchau M."/>
            <person name="Qu J."/>
            <person name="Schaub F."/>
            <person name="Wada-Katsumata A."/>
            <person name="Worley K.C."/>
            <person name="Xie Q."/>
            <person name="Ylla G."/>
            <person name="Poulsen M."/>
            <person name="Gibbs R.A."/>
            <person name="Schal C."/>
            <person name="Richards S."/>
            <person name="Belles X."/>
            <person name="Korb J."/>
            <person name="Bornberg-Bauer E."/>
        </authorList>
    </citation>
    <scope>NUCLEOTIDE SEQUENCE [LARGE SCALE GENOMIC DNA]</scope>
    <source>
        <tissue evidence="7">Whole body</tissue>
    </source>
</reference>
<evidence type="ECO:0000256" key="6">
    <source>
        <dbReference type="SAM" id="Phobius"/>
    </source>
</evidence>
<accession>A0A2J7RFI1</accession>
<comment type="subcellular location">
    <subcellularLocation>
        <location evidence="1">Membrane</location>
        <topology evidence="1">Multi-pass membrane protein</topology>
    </subcellularLocation>
</comment>
<protein>
    <submittedName>
        <fullName evidence="7">Uncharacterized protein</fullName>
    </submittedName>
</protein>
<keyword evidence="3 6" id="KW-1133">Transmembrane helix</keyword>
<keyword evidence="4 6" id="KW-0472">Membrane</keyword>
<dbReference type="PANTHER" id="PTHR16521">
    <property type="entry name" value="TYPE-1 ANGIOTENSIN II RECEPTOR-ASSOCIATED PROTEIN"/>
    <property type="match status" value="1"/>
</dbReference>
<evidence type="ECO:0000256" key="1">
    <source>
        <dbReference type="ARBA" id="ARBA00004141"/>
    </source>
</evidence>
<feature type="transmembrane region" description="Helical" evidence="6">
    <location>
        <begin position="99"/>
        <end position="121"/>
    </location>
</feature>
<keyword evidence="8" id="KW-1185">Reference proteome</keyword>
<evidence type="ECO:0000256" key="4">
    <source>
        <dbReference type="ARBA" id="ARBA00023136"/>
    </source>
</evidence>
<evidence type="ECO:0000256" key="3">
    <source>
        <dbReference type="ARBA" id="ARBA00022989"/>
    </source>
</evidence>